<name>A0A1H3J0R4_9PROT</name>
<evidence type="ECO:0000313" key="1">
    <source>
        <dbReference type="EMBL" id="SDY32754.1"/>
    </source>
</evidence>
<dbReference type="Proteomes" id="UP000198640">
    <property type="component" value="Unassembled WGS sequence"/>
</dbReference>
<evidence type="ECO:0000313" key="2">
    <source>
        <dbReference type="Proteomes" id="UP000198640"/>
    </source>
</evidence>
<proteinExistence type="predicted"/>
<dbReference type="EMBL" id="FNOY01000029">
    <property type="protein sequence ID" value="SDY32754.1"/>
    <property type="molecule type" value="Genomic_DNA"/>
</dbReference>
<dbReference type="AlphaFoldDB" id="A0A1H3J0R4"/>
<sequence length="114" mass="12761">MRRCIKDLNGKIIIGMQHAATPATQRCNRIAIIECDHTHAVKNGLARLTTNGLVVVLTLFVVCHAAGQMIDNGTNQRRVHPCTVKHPAHGGQPSHRNSRCTGAPYRRLFHYWFL</sequence>
<gene>
    <name evidence="1" type="ORF">SAMN05421881_102919</name>
</gene>
<organism evidence="1 2">
    <name type="scientific">Nitrosomonas halophila</name>
    <dbReference type="NCBI Taxonomy" id="44576"/>
    <lineage>
        <taxon>Bacteria</taxon>
        <taxon>Pseudomonadati</taxon>
        <taxon>Pseudomonadota</taxon>
        <taxon>Betaproteobacteria</taxon>
        <taxon>Nitrosomonadales</taxon>
        <taxon>Nitrosomonadaceae</taxon>
        <taxon>Nitrosomonas</taxon>
    </lineage>
</organism>
<keyword evidence="2" id="KW-1185">Reference proteome</keyword>
<reference evidence="1 2" key="1">
    <citation type="submission" date="2016-10" db="EMBL/GenBank/DDBJ databases">
        <authorList>
            <person name="de Groot N.N."/>
        </authorList>
    </citation>
    <scope>NUCLEOTIDE SEQUENCE [LARGE SCALE GENOMIC DNA]</scope>
    <source>
        <strain evidence="1 2">Nm1</strain>
    </source>
</reference>
<protein>
    <submittedName>
        <fullName evidence="1">Uncharacterized protein</fullName>
    </submittedName>
</protein>
<accession>A0A1H3J0R4</accession>
<dbReference type="STRING" id="44576.SAMN05421881_102919"/>